<evidence type="ECO:0000259" key="3">
    <source>
        <dbReference type="Pfam" id="PF21924"/>
    </source>
</evidence>
<accession>A0A9P9AHU9</accession>
<dbReference type="PANTHER" id="PTHR42067:SF1">
    <property type="entry name" value="MITOTIC APPARATUS PROTEIN P62"/>
    <property type="match status" value="1"/>
</dbReference>
<proteinExistence type="predicted"/>
<feature type="compositionally biased region" description="Low complexity" evidence="2">
    <location>
        <begin position="314"/>
        <end position="326"/>
    </location>
</feature>
<feature type="domain" description="XRCC4 coiled-coil" evidence="3">
    <location>
        <begin position="150"/>
        <end position="196"/>
    </location>
</feature>
<dbReference type="OrthoDB" id="8064436at2759"/>
<keyword evidence="1" id="KW-0175">Coiled coil</keyword>
<evidence type="ECO:0000313" key="5">
    <source>
        <dbReference type="Proteomes" id="UP000770015"/>
    </source>
</evidence>
<dbReference type="SUPFAM" id="SSF58022">
    <property type="entry name" value="XRCC4, C-terminal oligomerization domain"/>
    <property type="match status" value="1"/>
</dbReference>
<evidence type="ECO:0000313" key="4">
    <source>
        <dbReference type="EMBL" id="KAH6695823.1"/>
    </source>
</evidence>
<evidence type="ECO:0000256" key="2">
    <source>
        <dbReference type="SAM" id="MobiDB-lite"/>
    </source>
</evidence>
<feature type="region of interest" description="Disordered" evidence="2">
    <location>
        <begin position="204"/>
        <end position="394"/>
    </location>
</feature>
<dbReference type="InterPro" id="IPR053962">
    <property type="entry name" value="XRCC4_CC"/>
</dbReference>
<sequence>MAPAHVLRVPRTDEEGSFVLVHTTQVRTKALDMKLIGTDGLAPYATTIRHSQAASFMVKNCPITEEEWVNTLSALLRLELVADMEIVATVESESTLVMTFRKRVRGITQRLGAIELKYNPDEEIELYDWCGLSTHAYDQARETLASVTAKTSELEETVAQLRRQLDELVDAKKADEAELLVKFRDLLNEKKAKIREQGSLLSAARREAREPVKFEAVSEDEEPVPAAAPAPKAKSKAKPKAKAKPAPSRKAGTSRAAKRKQPVKDEEETEDDEVEQMDIDPAPVESLVEVSDEDRNTTDAETETASEADDDDVPAAAPAAVKPKPVTRGTRAASKQPDVAPQTAPDSSGTAQEELPPKRELPFGRGRAAVPPPPPAKKAAPPPVDDETESDDEL</sequence>
<protein>
    <recommendedName>
        <fullName evidence="3">XRCC4 coiled-coil domain-containing protein</fullName>
    </recommendedName>
</protein>
<reference evidence="4" key="1">
    <citation type="journal article" date="2021" name="Nat. Commun.">
        <title>Genetic determinants of endophytism in the Arabidopsis root mycobiome.</title>
        <authorList>
            <person name="Mesny F."/>
            <person name="Miyauchi S."/>
            <person name="Thiergart T."/>
            <person name="Pickel B."/>
            <person name="Atanasova L."/>
            <person name="Karlsson M."/>
            <person name="Huettel B."/>
            <person name="Barry K.W."/>
            <person name="Haridas S."/>
            <person name="Chen C."/>
            <person name="Bauer D."/>
            <person name="Andreopoulos W."/>
            <person name="Pangilinan J."/>
            <person name="LaButti K."/>
            <person name="Riley R."/>
            <person name="Lipzen A."/>
            <person name="Clum A."/>
            <person name="Drula E."/>
            <person name="Henrissat B."/>
            <person name="Kohler A."/>
            <person name="Grigoriev I.V."/>
            <person name="Martin F.M."/>
            <person name="Hacquard S."/>
        </authorList>
    </citation>
    <scope>NUCLEOTIDE SEQUENCE</scope>
    <source>
        <strain evidence="4">MPI-SDFR-AT-0117</strain>
    </source>
</reference>
<feature type="compositionally biased region" description="Basic and acidic residues" evidence="2">
    <location>
        <begin position="204"/>
        <end position="213"/>
    </location>
</feature>
<dbReference type="Gene3D" id="1.20.5.370">
    <property type="match status" value="1"/>
</dbReference>
<feature type="coiled-coil region" evidence="1">
    <location>
        <begin position="137"/>
        <end position="178"/>
    </location>
</feature>
<dbReference type="Proteomes" id="UP000770015">
    <property type="component" value="Unassembled WGS sequence"/>
</dbReference>
<gene>
    <name evidence="4" type="ORF">F5X68DRAFT_273026</name>
</gene>
<dbReference type="InterPro" id="IPR014751">
    <property type="entry name" value="XRCC4-like_C"/>
</dbReference>
<dbReference type="AlphaFoldDB" id="A0A9P9AHU9"/>
<dbReference type="EMBL" id="JAGSXJ010000002">
    <property type="protein sequence ID" value="KAH6695823.1"/>
    <property type="molecule type" value="Genomic_DNA"/>
</dbReference>
<comment type="caution">
    <text evidence="4">The sequence shown here is derived from an EMBL/GenBank/DDBJ whole genome shotgun (WGS) entry which is preliminary data.</text>
</comment>
<name>A0A9P9AHU9_9PEZI</name>
<organism evidence="4 5">
    <name type="scientific">Plectosphaerella plurivora</name>
    <dbReference type="NCBI Taxonomy" id="936078"/>
    <lineage>
        <taxon>Eukaryota</taxon>
        <taxon>Fungi</taxon>
        <taxon>Dikarya</taxon>
        <taxon>Ascomycota</taxon>
        <taxon>Pezizomycotina</taxon>
        <taxon>Sordariomycetes</taxon>
        <taxon>Hypocreomycetidae</taxon>
        <taxon>Glomerellales</taxon>
        <taxon>Plectosphaerellaceae</taxon>
        <taxon>Plectosphaerella</taxon>
    </lineage>
</organism>
<evidence type="ECO:0000256" key="1">
    <source>
        <dbReference type="SAM" id="Coils"/>
    </source>
</evidence>
<feature type="compositionally biased region" description="Basic residues" evidence="2">
    <location>
        <begin position="233"/>
        <end position="243"/>
    </location>
</feature>
<dbReference type="Pfam" id="PF21924">
    <property type="entry name" value="XRCC4_CC"/>
    <property type="match status" value="1"/>
</dbReference>
<feature type="compositionally biased region" description="Acidic residues" evidence="2">
    <location>
        <begin position="265"/>
        <end position="278"/>
    </location>
</feature>
<feature type="compositionally biased region" description="Pro residues" evidence="2">
    <location>
        <begin position="370"/>
        <end position="383"/>
    </location>
</feature>
<feature type="compositionally biased region" description="Acidic residues" evidence="2">
    <location>
        <begin position="300"/>
        <end position="313"/>
    </location>
</feature>
<dbReference type="PANTHER" id="PTHR42067">
    <property type="entry name" value="YALI0C15378P"/>
    <property type="match status" value="1"/>
</dbReference>
<keyword evidence="5" id="KW-1185">Reference proteome</keyword>
<feature type="compositionally biased region" description="Acidic residues" evidence="2">
    <location>
        <begin position="384"/>
        <end position="394"/>
    </location>
</feature>